<feature type="compositionally biased region" description="Basic and acidic residues" evidence="1">
    <location>
        <begin position="138"/>
        <end position="148"/>
    </location>
</feature>
<sequence>MAVDQLDFGDSLAGLLVDGVDEQPYVAAVLKMTREEGIVLEVPYHDAAAEFAHVATWFGAHTPPANLVLQTSGGDVSLFDLQFAGRAMSMGTGSGIGRLAPRATVLGPRTVPVNVPLALERVASRLDGLNLWTGLQSEERQADADGEGRTQQMTVTLRSPNALSWRQGDATLTLRSSWQTVSGQDGYERHTSVSDNVVVESTFDDGPRPFADHFVEQRKLATLLRLLYGRPISFRRHEVRDGSFAVDIGTARPYVPTLELISTATVRERERPIPTQGELGLPIAFLGQLGPDALAAWSDNYDAWSRFILPAAAIFGRAEPFIEDVVNSTNMAMEAAGQHIGFRSGEDETYSGKRTTTATYVYRCLDLLGLDWGDRIDGTIGLARAVANSYNTIKHPDRGAYPDITESAIVARVGRLIVRLLALHVAGSDALLKELRDARDVLLVRQDLIDYGLRVDHDGNWIRDQ</sequence>
<dbReference type="Proteomes" id="UP001230289">
    <property type="component" value="Unassembled WGS sequence"/>
</dbReference>
<dbReference type="RefSeq" id="WP_308488679.1">
    <property type="nucleotide sequence ID" value="NZ_JAVFCB010000003.1"/>
</dbReference>
<dbReference type="EMBL" id="JAVFCB010000003">
    <property type="protein sequence ID" value="MDQ4213742.1"/>
    <property type="molecule type" value="Genomic_DNA"/>
</dbReference>
<proteinExistence type="predicted"/>
<keyword evidence="4" id="KW-1185">Reference proteome</keyword>
<dbReference type="InterPro" id="IPR041223">
    <property type="entry name" value="ApeA_NTD"/>
</dbReference>
<evidence type="ECO:0000256" key="1">
    <source>
        <dbReference type="SAM" id="MobiDB-lite"/>
    </source>
</evidence>
<feature type="compositionally biased region" description="Polar residues" evidence="1">
    <location>
        <begin position="149"/>
        <end position="159"/>
    </location>
</feature>
<protein>
    <recommendedName>
        <fullName evidence="2">ApeA N-terminal domain-containing protein</fullName>
    </recommendedName>
</protein>
<name>A0ABU0XFQ7_9MICO</name>
<organism evidence="3 4">
    <name type="scientific">Microbacterium capsulatum</name>
    <dbReference type="NCBI Taxonomy" id="3041921"/>
    <lineage>
        <taxon>Bacteria</taxon>
        <taxon>Bacillati</taxon>
        <taxon>Actinomycetota</taxon>
        <taxon>Actinomycetes</taxon>
        <taxon>Micrococcales</taxon>
        <taxon>Microbacteriaceae</taxon>
        <taxon>Microbacterium</taxon>
    </lineage>
</organism>
<accession>A0ABU0XFQ7</accession>
<feature type="region of interest" description="Disordered" evidence="1">
    <location>
        <begin position="138"/>
        <end position="159"/>
    </location>
</feature>
<comment type="caution">
    <text evidence="3">The sequence shown here is derived from an EMBL/GenBank/DDBJ whole genome shotgun (WGS) entry which is preliminary data.</text>
</comment>
<dbReference type="Pfam" id="PF18862">
    <property type="entry name" value="ApeA_NTD1"/>
    <property type="match status" value="1"/>
</dbReference>
<evidence type="ECO:0000259" key="2">
    <source>
        <dbReference type="Pfam" id="PF18862"/>
    </source>
</evidence>
<feature type="domain" description="ApeA N-terminal" evidence="2">
    <location>
        <begin position="24"/>
        <end position="236"/>
    </location>
</feature>
<evidence type="ECO:0000313" key="3">
    <source>
        <dbReference type="EMBL" id="MDQ4213742.1"/>
    </source>
</evidence>
<gene>
    <name evidence="3" type="ORF">RBR11_07405</name>
</gene>
<reference evidence="3 4" key="1">
    <citation type="submission" date="2023-08" db="EMBL/GenBank/DDBJ databases">
        <title>Microbacterium sp. nov., isolated from a waste landfill.</title>
        <authorList>
            <person name="Wen W."/>
        </authorList>
    </citation>
    <scope>NUCLEOTIDE SEQUENCE [LARGE SCALE GENOMIC DNA]</scope>
    <source>
        <strain evidence="3 4">ASV81</strain>
    </source>
</reference>
<evidence type="ECO:0000313" key="4">
    <source>
        <dbReference type="Proteomes" id="UP001230289"/>
    </source>
</evidence>